<keyword evidence="3" id="KW-1185">Reference proteome</keyword>
<reference evidence="2" key="1">
    <citation type="submission" date="2022-12" db="EMBL/GenBank/DDBJ databases">
        <title>New Phytohabitans aurantiacus sp. RD004123 nov., an actinomycete isolated from soil.</title>
        <authorList>
            <person name="Triningsih D.W."/>
            <person name="Harunari E."/>
            <person name="Igarashi Y."/>
        </authorList>
    </citation>
    <scope>NUCLEOTIDE SEQUENCE</scope>
    <source>
        <strain evidence="2">RD004123</strain>
    </source>
</reference>
<sequence>MRSFLLFKAYGIACPLSVADGYGYGAAGVAVARDDQPGHRLRRATSKCDSYIVREQAPTRHRPAAVTRPAAIAVAPGGRLPRSQVPSQPGAATPTALAVV</sequence>
<organism evidence="2 3">
    <name type="scientific">Phytohabitans aurantiacus</name>
    <dbReference type="NCBI Taxonomy" id="3016789"/>
    <lineage>
        <taxon>Bacteria</taxon>
        <taxon>Bacillati</taxon>
        <taxon>Actinomycetota</taxon>
        <taxon>Actinomycetes</taxon>
        <taxon>Micromonosporales</taxon>
        <taxon>Micromonosporaceae</taxon>
    </lineage>
</organism>
<dbReference type="EMBL" id="BSDI01000028">
    <property type="protein sequence ID" value="GLH99817.1"/>
    <property type="molecule type" value="Genomic_DNA"/>
</dbReference>
<protein>
    <submittedName>
        <fullName evidence="2">Uncharacterized protein</fullName>
    </submittedName>
</protein>
<comment type="caution">
    <text evidence="2">The sequence shown here is derived from an EMBL/GenBank/DDBJ whole genome shotgun (WGS) entry which is preliminary data.</text>
</comment>
<gene>
    <name evidence="2" type="ORF">Pa4123_50940</name>
</gene>
<feature type="region of interest" description="Disordered" evidence="1">
    <location>
        <begin position="77"/>
        <end position="100"/>
    </location>
</feature>
<evidence type="ECO:0000313" key="2">
    <source>
        <dbReference type="EMBL" id="GLH99817.1"/>
    </source>
</evidence>
<evidence type="ECO:0000256" key="1">
    <source>
        <dbReference type="SAM" id="MobiDB-lite"/>
    </source>
</evidence>
<proteinExistence type="predicted"/>
<evidence type="ECO:0000313" key="3">
    <source>
        <dbReference type="Proteomes" id="UP001144280"/>
    </source>
</evidence>
<accession>A0ABQ5R0K0</accession>
<dbReference type="Proteomes" id="UP001144280">
    <property type="component" value="Unassembled WGS sequence"/>
</dbReference>
<name>A0ABQ5R0K0_9ACTN</name>